<dbReference type="Ensembl" id="ENSAOWT00000003021.1">
    <property type="protein sequence ID" value="ENSAOWP00000002628.1"/>
    <property type="gene ID" value="ENSAOWG00000001888.1"/>
</dbReference>
<reference evidence="1" key="1">
    <citation type="submission" date="2025-08" db="UniProtKB">
        <authorList>
            <consortium name="Ensembl"/>
        </authorList>
    </citation>
    <scope>IDENTIFICATION</scope>
</reference>
<organism evidence="1 2">
    <name type="scientific">Apteryx owenii</name>
    <name type="common">Little spotted kiwi</name>
    <dbReference type="NCBI Taxonomy" id="8824"/>
    <lineage>
        <taxon>Eukaryota</taxon>
        <taxon>Metazoa</taxon>
        <taxon>Chordata</taxon>
        <taxon>Craniata</taxon>
        <taxon>Vertebrata</taxon>
        <taxon>Euteleostomi</taxon>
        <taxon>Archelosauria</taxon>
        <taxon>Archosauria</taxon>
        <taxon>Dinosauria</taxon>
        <taxon>Saurischia</taxon>
        <taxon>Theropoda</taxon>
        <taxon>Coelurosauria</taxon>
        <taxon>Aves</taxon>
        <taxon>Palaeognathae</taxon>
        <taxon>Apterygiformes</taxon>
        <taxon>Apterygidae</taxon>
        <taxon>Apteryx</taxon>
    </lineage>
</organism>
<evidence type="ECO:0000313" key="1">
    <source>
        <dbReference type="Ensembl" id="ENSAOWP00000002628.1"/>
    </source>
</evidence>
<keyword evidence="2" id="KW-1185">Reference proteome</keyword>
<proteinExistence type="predicted"/>
<dbReference type="AlphaFoldDB" id="A0A8B9S3Z9"/>
<sequence>GPVAFPAGVKGEITPTAIQKITKERHLNLTPTRTCSLYYQHHPRRICLWVQEG</sequence>
<dbReference type="Proteomes" id="UP000694424">
    <property type="component" value="Unplaced"/>
</dbReference>
<evidence type="ECO:0000313" key="2">
    <source>
        <dbReference type="Proteomes" id="UP000694424"/>
    </source>
</evidence>
<protein>
    <submittedName>
        <fullName evidence="1">Uncharacterized protein</fullName>
    </submittedName>
</protein>
<name>A0A8B9S3Z9_APTOW</name>
<accession>A0A8B9S3Z9</accession>
<reference evidence="1" key="2">
    <citation type="submission" date="2025-09" db="UniProtKB">
        <authorList>
            <consortium name="Ensembl"/>
        </authorList>
    </citation>
    <scope>IDENTIFICATION</scope>
</reference>